<organism evidence="2 3">
    <name type="scientific">Polaribacter marinivivus</name>
    <dbReference type="NCBI Taxonomy" id="1524260"/>
    <lineage>
        <taxon>Bacteria</taxon>
        <taxon>Pseudomonadati</taxon>
        <taxon>Bacteroidota</taxon>
        <taxon>Flavobacteriia</taxon>
        <taxon>Flavobacteriales</taxon>
        <taxon>Flavobacteriaceae</taxon>
    </lineage>
</organism>
<protein>
    <recommendedName>
        <fullName evidence="4">DoxX family protein</fullName>
    </recommendedName>
</protein>
<feature type="transmembrane region" description="Helical" evidence="1">
    <location>
        <begin position="99"/>
        <end position="117"/>
    </location>
</feature>
<keyword evidence="3" id="KW-1185">Reference proteome</keyword>
<proteinExistence type="predicted"/>
<keyword evidence="1" id="KW-0472">Membrane</keyword>
<dbReference type="RefSeq" id="WP_377408978.1">
    <property type="nucleotide sequence ID" value="NZ_JBHSCY010000001.1"/>
</dbReference>
<feature type="transmembrane region" description="Helical" evidence="1">
    <location>
        <begin position="66"/>
        <end position="87"/>
    </location>
</feature>
<dbReference type="EMBL" id="JBHSCY010000001">
    <property type="protein sequence ID" value="MFC4268480.1"/>
    <property type="molecule type" value="Genomic_DNA"/>
</dbReference>
<feature type="transmembrane region" description="Helical" evidence="1">
    <location>
        <begin position="37"/>
        <end position="60"/>
    </location>
</feature>
<evidence type="ECO:0000313" key="3">
    <source>
        <dbReference type="Proteomes" id="UP001595826"/>
    </source>
</evidence>
<evidence type="ECO:0008006" key="4">
    <source>
        <dbReference type="Google" id="ProtNLM"/>
    </source>
</evidence>
<dbReference type="PANTHER" id="PTHR36974:SF1">
    <property type="entry name" value="DOXX FAMILY MEMBRANE PROTEIN"/>
    <property type="match status" value="1"/>
</dbReference>
<keyword evidence="1" id="KW-1133">Transmembrane helix</keyword>
<feature type="transmembrane region" description="Helical" evidence="1">
    <location>
        <begin position="6"/>
        <end position="25"/>
    </location>
</feature>
<evidence type="ECO:0000313" key="2">
    <source>
        <dbReference type="EMBL" id="MFC4268480.1"/>
    </source>
</evidence>
<accession>A0ABV8R922</accession>
<keyword evidence="1" id="KW-0812">Transmembrane</keyword>
<reference evidence="3" key="1">
    <citation type="journal article" date="2019" name="Int. J. Syst. Evol. Microbiol.">
        <title>The Global Catalogue of Microorganisms (GCM) 10K type strain sequencing project: providing services to taxonomists for standard genome sequencing and annotation.</title>
        <authorList>
            <consortium name="The Broad Institute Genomics Platform"/>
            <consortium name="The Broad Institute Genome Sequencing Center for Infectious Disease"/>
            <person name="Wu L."/>
            <person name="Ma J."/>
        </authorList>
    </citation>
    <scope>NUCLEOTIDE SEQUENCE [LARGE SCALE GENOMIC DNA]</scope>
    <source>
        <strain evidence="3">CECT 8655</strain>
    </source>
</reference>
<evidence type="ECO:0000256" key="1">
    <source>
        <dbReference type="SAM" id="Phobius"/>
    </source>
</evidence>
<dbReference type="PANTHER" id="PTHR36974">
    <property type="entry name" value="MEMBRANE PROTEIN-RELATED"/>
    <property type="match status" value="1"/>
</dbReference>
<sequence length="120" mass="13694">METTVFILKIIYGAFFCFAGIMHFIKPKFFNGFIPKGFPKLAVNYIVGILEFGLGFSLFLDNYCKLGAIGIIILLFGLLFIHIWDYTKPKPAIGSKKLAFIRIPFQFVLMYGAYLIYLNS</sequence>
<comment type="caution">
    <text evidence="2">The sequence shown here is derived from an EMBL/GenBank/DDBJ whole genome shotgun (WGS) entry which is preliminary data.</text>
</comment>
<dbReference type="Proteomes" id="UP001595826">
    <property type="component" value="Unassembled WGS sequence"/>
</dbReference>
<name>A0ABV8R922_9FLAO</name>
<gene>
    <name evidence="2" type="ORF">ACFOWD_06140</name>
</gene>